<evidence type="ECO:0000313" key="2">
    <source>
        <dbReference type="EMBL" id="CAF1422257.1"/>
    </source>
</evidence>
<dbReference type="OrthoDB" id="9999491at2759"/>
<dbReference type="EMBL" id="CAJNOV010005551">
    <property type="protein sequence ID" value="CAF1213814.1"/>
    <property type="molecule type" value="Genomic_DNA"/>
</dbReference>
<sequence length="233" mass="25644">MTTFDVKILDGHIVVHINNFEYIVDTGSTVSFGRATTIFINGQSFPIRDGGLHGLTADSISRISRLQVDGLIGMNILANFDIKFTRNQITFSNSPLFPTGKAITVPIVDAVLGIPIIILSIAHEDRRIFFDTGAKLSYLSDDLLVGNSIGEVDDFHPSIGDFKTKVYKIDVTINGKVESLTFGSLPSSIRYLLQLGRTEGVIGTELLNKYYVILSNLSKTLILEPLDEEESFD</sequence>
<dbReference type="EMBL" id="CAJNOW010004576">
    <property type="protein sequence ID" value="CAF1422257.1"/>
    <property type="molecule type" value="Genomic_DNA"/>
</dbReference>
<dbReference type="Proteomes" id="UP000681720">
    <property type="component" value="Unassembled WGS sequence"/>
</dbReference>
<evidence type="ECO:0000313" key="5">
    <source>
        <dbReference type="Proteomes" id="UP000663855"/>
    </source>
</evidence>
<evidence type="ECO:0008006" key="6">
    <source>
        <dbReference type="Google" id="ProtNLM"/>
    </source>
</evidence>
<organism evidence="1 5">
    <name type="scientific">Rotaria magnacalcarata</name>
    <dbReference type="NCBI Taxonomy" id="392030"/>
    <lineage>
        <taxon>Eukaryota</taxon>
        <taxon>Metazoa</taxon>
        <taxon>Spiralia</taxon>
        <taxon>Gnathifera</taxon>
        <taxon>Rotifera</taxon>
        <taxon>Eurotatoria</taxon>
        <taxon>Bdelloidea</taxon>
        <taxon>Philodinida</taxon>
        <taxon>Philodinidae</taxon>
        <taxon>Rotaria</taxon>
    </lineage>
</organism>
<proteinExistence type="predicted"/>
<dbReference type="Proteomes" id="UP000663834">
    <property type="component" value="Unassembled WGS sequence"/>
</dbReference>
<dbReference type="EMBL" id="CAJOBH010006344">
    <property type="protein sequence ID" value="CAF4053243.1"/>
    <property type="molecule type" value="Genomic_DNA"/>
</dbReference>
<dbReference type="EMBL" id="CAJOBJ010004452">
    <property type="protein sequence ID" value="CAF4000971.1"/>
    <property type="molecule type" value="Genomic_DNA"/>
</dbReference>
<protein>
    <recommendedName>
        <fullName evidence="6">Aspartyl protease</fullName>
    </recommendedName>
</protein>
<accession>A0A814XCA5</accession>
<evidence type="ECO:0000313" key="3">
    <source>
        <dbReference type="EMBL" id="CAF4000971.1"/>
    </source>
</evidence>
<dbReference type="Proteomes" id="UP000681967">
    <property type="component" value="Unassembled WGS sequence"/>
</dbReference>
<evidence type="ECO:0000313" key="4">
    <source>
        <dbReference type="EMBL" id="CAF4053243.1"/>
    </source>
</evidence>
<comment type="caution">
    <text evidence="1">The sequence shown here is derived from an EMBL/GenBank/DDBJ whole genome shotgun (WGS) entry which is preliminary data.</text>
</comment>
<gene>
    <name evidence="4" type="ORF">BYL167_LOCUS16537</name>
    <name evidence="1" type="ORF">CJN711_LOCUS12650</name>
    <name evidence="3" type="ORF">GIL414_LOCUS11756</name>
    <name evidence="2" type="ORF">KQP761_LOCUS10634</name>
</gene>
<dbReference type="AlphaFoldDB" id="A0A814XCA5"/>
<reference evidence="1" key="1">
    <citation type="submission" date="2021-02" db="EMBL/GenBank/DDBJ databases">
        <authorList>
            <person name="Nowell W R."/>
        </authorList>
    </citation>
    <scope>NUCLEOTIDE SEQUENCE</scope>
</reference>
<name>A0A814XCA5_9BILA</name>
<dbReference type="Proteomes" id="UP000663855">
    <property type="component" value="Unassembled WGS sequence"/>
</dbReference>
<evidence type="ECO:0000313" key="1">
    <source>
        <dbReference type="EMBL" id="CAF1213814.1"/>
    </source>
</evidence>